<evidence type="ECO:0000313" key="2">
    <source>
        <dbReference type="Proteomes" id="UP000467841"/>
    </source>
</evidence>
<proteinExistence type="predicted"/>
<name>A0A6D2HM19_9BRAS</name>
<organism evidence="1 2">
    <name type="scientific">Microthlaspi erraticum</name>
    <dbReference type="NCBI Taxonomy" id="1685480"/>
    <lineage>
        <taxon>Eukaryota</taxon>
        <taxon>Viridiplantae</taxon>
        <taxon>Streptophyta</taxon>
        <taxon>Embryophyta</taxon>
        <taxon>Tracheophyta</taxon>
        <taxon>Spermatophyta</taxon>
        <taxon>Magnoliopsida</taxon>
        <taxon>eudicotyledons</taxon>
        <taxon>Gunneridae</taxon>
        <taxon>Pentapetalae</taxon>
        <taxon>rosids</taxon>
        <taxon>malvids</taxon>
        <taxon>Brassicales</taxon>
        <taxon>Brassicaceae</taxon>
        <taxon>Coluteocarpeae</taxon>
        <taxon>Microthlaspi</taxon>
    </lineage>
</organism>
<protein>
    <submittedName>
        <fullName evidence="1">Uncharacterized protein</fullName>
    </submittedName>
</protein>
<evidence type="ECO:0000313" key="1">
    <source>
        <dbReference type="EMBL" id="CAA7014631.1"/>
    </source>
</evidence>
<dbReference type="EMBL" id="CACVBM020000111">
    <property type="protein sequence ID" value="CAA7014631.1"/>
    <property type="molecule type" value="Genomic_DNA"/>
</dbReference>
<gene>
    <name evidence="1" type="ORF">MERR_LOCUS1866</name>
</gene>
<accession>A0A6D2HM19</accession>
<dbReference type="AlphaFoldDB" id="A0A6D2HM19"/>
<keyword evidence="2" id="KW-1185">Reference proteome</keyword>
<reference evidence="1" key="1">
    <citation type="submission" date="2020-01" db="EMBL/GenBank/DDBJ databases">
        <authorList>
            <person name="Mishra B."/>
        </authorList>
    </citation>
    <scope>NUCLEOTIDE SEQUENCE [LARGE SCALE GENOMIC DNA]</scope>
</reference>
<comment type="caution">
    <text evidence="1">The sequence shown here is derived from an EMBL/GenBank/DDBJ whole genome shotgun (WGS) entry which is preliminary data.</text>
</comment>
<dbReference type="Proteomes" id="UP000467841">
    <property type="component" value="Unassembled WGS sequence"/>
</dbReference>
<sequence>MRAEGKCAGTVIPLYASADNEIGGNGYGREPKRGPERKRLSERENGYREIFLVPIDSDRIDRLIRPRAPVLIDCPTLDKDPSVRRSVRERPSDRSVTVRASIDSVVDDCLLMCLIACRTDFDGLVGMVGLLARVTRPGLIADRTEPTLGDGRTD</sequence>